<feature type="domain" description="CopC" evidence="5">
    <location>
        <begin position="51"/>
        <end position="133"/>
    </location>
</feature>
<keyword evidence="7" id="KW-1185">Reference proteome</keyword>
<reference evidence="7" key="1">
    <citation type="journal article" date="2019" name="Int. J. Syst. Evol. Microbiol.">
        <title>The Global Catalogue of Microorganisms (GCM) 10K type strain sequencing project: providing services to taxonomists for standard genome sequencing and annotation.</title>
        <authorList>
            <consortium name="The Broad Institute Genomics Platform"/>
            <consortium name="The Broad Institute Genome Sequencing Center for Infectious Disease"/>
            <person name="Wu L."/>
            <person name="Ma J."/>
        </authorList>
    </citation>
    <scope>NUCLEOTIDE SEQUENCE [LARGE SCALE GENOMIC DNA]</scope>
    <source>
        <strain evidence="7">CCUG 50213</strain>
    </source>
</reference>
<dbReference type="Proteomes" id="UP001597181">
    <property type="component" value="Unassembled WGS sequence"/>
</dbReference>
<evidence type="ECO:0000259" key="5">
    <source>
        <dbReference type="Pfam" id="PF04234"/>
    </source>
</evidence>
<dbReference type="Pfam" id="PF04234">
    <property type="entry name" value="CopC"/>
    <property type="match status" value="1"/>
</dbReference>
<accession>A0ABW3THZ7</accession>
<keyword evidence="4" id="KW-0812">Transmembrane</keyword>
<sequence length="211" mass="21873">MHTHTQIQDAARLPKALTALFAALLGLVFAAFVAPGTPAQAHDQLIDVTIETSDAGEAQALRLTFSDNVLEIGTEIHVTAPDGGDAANGTPTFNGRDVTQPFKTPLTDGNYTSAWRVVSSDGHPIEGGFTFDITEGAAGEIRPYTGTEEQGSDADQNAETAMAESDGPGIALPATIGAAVLIAAAVAIPMFIRMRKSAPSAEGQDPRASEE</sequence>
<organism evidence="6 7">
    <name type="scientific">Leucobacter albus</name>
    <dbReference type="NCBI Taxonomy" id="272210"/>
    <lineage>
        <taxon>Bacteria</taxon>
        <taxon>Bacillati</taxon>
        <taxon>Actinomycetota</taxon>
        <taxon>Actinomycetes</taxon>
        <taxon>Micrococcales</taxon>
        <taxon>Microbacteriaceae</taxon>
        <taxon>Leucobacter</taxon>
    </lineage>
</organism>
<gene>
    <name evidence="6" type="ORF">ACFQ3U_00410</name>
</gene>
<proteinExistence type="predicted"/>
<protein>
    <submittedName>
        <fullName evidence="6">Copper resistance CopC family protein</fullName>
    </submittedName>
</protein>
<feature type="region of interest" description="Disordered" evidence="3">
    <location>
        <begin position="144"/>
        <end position="165"/>
    </location>
</feature>
<keyword evidence="1" id="KW-0732">Signal</keyword>
<dbReference type="RefSeq" id="WP_343958474.1">
    <property type="nucleotide sequence ID" value="NZ_BAAAKZ010000003.1"/>
</dbReference>
<dbReference type="InterPro" id="IPR014756">
    <property type="entry name" value="Ig_E-set"/>
</dbReference>
<dbReference type="EMBL" id="JBHTLY010000001">
    <property type="protein sequence ID" value="MFD1200356.1"/>
    <property type="molecule type" value="Genomic_DNA"/>
</dbReference>
<keyword evidence="2" id="KW-0186">Copper</keyword>
<dbReference type="Gene3D" id="2.60.40.1220">
    <property type="match status" value="1"/>
</dbReference>
<dbReference type="InterPro" id="IPR007348">
    <property type="entry name" value="CopC_dom"/>
</dbReference>
<keyword evidence="4" id="KW-1133">Transmembrane helix</keyword>
<dbReference type="SUPFAM" id="SSF81296">
    <property type="entry name" value="E set domains"/>
    <property type="match status" value="1"/>
</dbReference>
<evidence type="ECO:0000313" key="6">
    <source>
        <dbReference type="EMBL" id="MFD1200356.1"/>
    </source>
</evidence>
<evidence type="ECO:0000256" key="1">
    <source>
        <dbReference type="ARBA" id="ARBA00022729"/>
    </source>
</evidence>
<evidence type="ECO:0000256" key="4">
    <source>
        <dbReference type="SAM" id="Phobius"/>
    </source>
</evidence>
<evidence type="ECO:0000256" key="3">
    <source>
        <dbReference type="SAM" id="MobiDB-lite"/>
    </source>
</evidence>
<evidence type="ECO:0000313" key="7">
    <source>
        <dbReference type="Proteomes" id="UP001597181"/>
    </source>
</evidence>
<comment type="caution">
    <text evidence="6">The sequence shown here is derived from an EMBL/GenBank/DDBJ whole genome shotgun (WGS) entry which is preliminary data.</text>
</comment>
<evidence type="ECO:0000256" key="2">
    <source>
        <dbReference type="ARBA" id="ARBA00023008"/>
    </source>
</evidence>
<feature type="compositionally biased region" description="Polar residues" evidence="3">
    <location>
        <begin position="147"/>
        <end position="159"/>
    </location>
</feature>
<name>A0ABW3THZ7_9MICO</name>
<feature type="transmembrane region" description="Helical" evidence="4">
    <location>
        <begin position="170"/>
        <end position="192"/>
    </location>
</feature>
<dbReference type="InterPro" id="IPR014755">
    <property type="entry name" value="Cu-Rt/internalin_Ig-like"/>
</dbReference>
<keyword evidence="4" id="KW-0472">Membrane</keyword>